<gene>
    <name evidence="2" type="ORF">Ga0061065_11628</name>
</gene>
<dbReference type="GO" id="GO:0005829">
    <property type="term" value="C:cytosol"/>
    <property type="evidence" value="ECO:0007669"/>
    <property type="project" value="TreeGrafter"/>
</dbReference>
<evidence type="ECO:0000313" key="3">
    <source>
        <dbReference type="Proteomes" id="UP000182769"/>
    </source>
</evidence>
<dbReference type="PANTHER" id="PTHR42714">
    <property type="entry name" value="TRNA MODIFICATION GTPASE GTPBP3"/>
    <property type="match status" value="1"/>
</dbReference>
<reference evidence="3" key="1">
    <citation type="submission" date="2015-08" db="EMBL/GenBank/DDBJ databases">
        <authorList>
            <person name="Varghese N."/>
        </authorList>
    </citation>
    <scope>NUCLEOTIDE SEQUENCE [LARGE SCALE GENOMIC DNA]</scope>
    <source>
        <strain evidence="3">JCM 18476</strain>
    </source>
</reference>
<dbReference type="Proteomes" id="UP000182769">
    <property type="component" value="Unassembled WGS sequence"/>
</dbReference>
<name>A0A0K6ISY7_9GAMM</name>
<dbReference type="OrthoDB" id="5406017at2"/>
<dbReference type="GO" id="GO:0005525">
    <property type="term" value="F:GTP binding"/>
    <property type="evidence" value="ECO:0007669"/>
    <property type="project" value="InterPro"/>
</dbReference>
<evidence type="ECO:0000259" key="1">
    <source>
        <dbReference type="Pfam" id="PF01926"/>
    </source>
</evidence>
<proteinExistence type="predicted"/>
<dbReference type="SUPFAM" id="SSF52540">
    <property type="entry name" value="P-loop containing nucleoside triphosphate hydrolases"/>
    <property type="match status" value="1"/>
</dbReference>
<feature type="domain" description="G" evidence="1">
    <location>
        <begin position="6"/>
        <end position="148"/>
    </location>
</feature>
<dbReference type="EMBL" id="CYHG01000016">
    <property type="protein sequence ID" value="CUB06220.1"/>
    <property type="molecule type" value="Genomic_DNA"/>
</dbReference>
<dbReference type="Pfam" id="PF01926">
    <property type="entry name" value="MMR_HSR1"/>
    <property type="match status" value="1"/>
</dbReference>
<dbReference type="STRING" id="1137284.GCA_001418205_03459"/>
<accession>A0A0K6ISY7</accession>
<dbReference type="PANTHER" id="PTHR42714:SF7">
    <property type="entry name" value="G DOMAIN-CONTAINING PROTEIN"/>
    <property type="match status" value="1"/>
</dbReference>
<dbReference type="InterPro" id="IPR021871">
    <property type="entry name" value="DUF3482"/>
</dbReference>
<keyword evidence="3" id="KW-1185">Reference proteome</keyword>
<protein>
    <recommendedName>
        <fullName evidence="1">G domain-containing protein</fullName>
    </recommendedName>
</protein>
<dbReference type="Gene3D" id="3.40.50.300">
    <property type="entry name" value="P-loop containing nucleotide triphosphate hydrolases"/>
    <property type="match status" value="1"/>
</dbReference>
<dbReference type="InterPro" id="IPR006073">
    <property type="entry name" value="GTP-bd"/>
</dbReference>
<dbReference type="GO" id="GO:0030488">
    <property type="term" value="P:tRNA methylation"/>
    <property type="evidence" value="ECO:0007669"/>
    <property type="project" value="TreeGrafter"/>
</dbReference>
<sequence length="452" mass="51108">MPTSLLIVGHANTGKTSLIRTLIRDHEFGDIQNYSGTTRHVEKISLQLNDQPLLDLIDTPGFEDSIGLWQTRQTPDYASFSNEQWLNQVQQDTRLHTDFEQEFKILKQLSRCDIILYVIDIRQAPLGKYLDELNILACANKPIVPILNFCNAQDNYEQDWKRYLAERQLHAYVRYDTVAFYLADERKLYQTLQSLLPEQYDALQTFIKQREHDAELRLKNAKRALAHTLVQCATGQQICQTQAPTAEETYRFENRIRQLEKNFIKQCLSLYAFREEDVALDDLALQEGQWQQDLFDADTLKSWGISTGSSAAAGAAIGAGIDILTAGLSLGAATTLGALIGAGVQTGRSFKTTLMNKLRNRSVLALKPESLIALLWRGTQLIEHLHHRGHAAQLAYQGSDATAASKAELARLEKLFAKIGQRTEWQGLPQAPEHELISQLQHEIAQRLPENE</sequence>
<dbReference type="RefSeq" id="WP_055464472.1">
    <property type="nucleotide sequence ID" value="NZ_CYHG01000016.1"/>
</dbReference>
<dbReference type="GO" id="GO:0002098">
    <property type="term" value="P:tRNA wobble uridine modification"/>
    <property type="evidence" value="ECO:0007669"/>
    <property type="project" value="TreeGrafter"/>
</dbReference>
<dbReference type="AlphaFoldDB" id="A0A0K6ISY7"/>
<dbReference type="Pfam" id="PF11981">
    <property type="entry name" value="DUF3482"/>
    <property type="match status" value="1"/>
</dbReference>
<evidence type="ECO:0000313" key="2">
    <source>
        <dbReference type="EMBL" id="CUB06220.1"/>
    </source>
</evidence>
<organism evidence="2 3">
    <name type="scientific">Marinomonas fungiae</name>
    <dbReference type="NCBI Taxonomy" id="1137284"/>
    <lineage>
        <taxon>Bacteria</taxon>
        <taxon>Pseudomonadati</taxon>
        <taxon>Pseudomonadota</taxon>
        <taxon>Gammaproteobacteria</taxon>
        <taxon>Oceanospirillales</taxon>
        <taxon>Oceanospirillaceae</taxon>
        <taxon>Marinomonas</taxon>
    </lineage>
</organism>
<dbReference type="InterPro" id="IPR027417">
    <property type="entry name" value="P-loop_NTPase"/>
</dbReference>